<feature type="non-terminal residue" evidence="2">
    <location>
        <position position="432"/>
    </location>
</feature>
<feature type="non-terminal residue" evidence="2">
    <location>
        <position position="1"/>
    </location>
</feature>
<proteinExistence type="predicted"/>
<gene>
    <name evidence="2" type="ORF">S01H1_11203</name>
</gene>
<dbReference type="AlphaFoldDB" id="X0S904"/>
<name>X0S904_9ZZZZ</name>
<evidence type="ECO:0000259" key="1">
    <source>
        <dbReference type="Pfam" id="PF13320"/>
    </source>
</evidence>
<sequence>LDNLTWLYGDSTVPARPAKTIEMDVARNGTASAQVLVEADGPVAVKVAARGARVYQLLAVPVEKNTGLVGFIEKKGEVNPHVTRRAPFEVFDAMMPLTGKAEPTGGRVALCVQVPIPAGSRPGRRQIAIDLTAGSERRRLTLRVNVHAARIPPVSAKTLKYTNWFSLANMASRHGVCPWSTDHWQMIRKYARLMVYGRQNTFWLSTGGLFSVRRYGPVLDAGRLRRLVKLFTGAGMHYIEGPHLARRMGKDWHTDRFAVGIKPDLPAGSGEGAEWIGSMARQLYAEIVRNGWQGRWMQHVTDEPIDENATDYRLIAGIIRKHMPGVRLIEAALCNDLAGSIDIWVPQNWGYEQDRKFFERQRALGDEIWHYTCCQPGGPYLNRLMDGELLRPALLHWGNALYDLCGFLHWGLNQYRSSQDPLRQSVVPHAGG</sequence>
<organism evidence="2">
    <name type="scientific">marine sediment metagenome</name>
    <dbReference type="NCBI Taxonomy" id="412755"/>
    <lineage>
        <taxon>unclassified sequences</taxon>
        <taxon>metagenomes</taxon>
        <taxon>ecological metagenomes</taxon>
    </lineage>
</organism>
<feature type="domain" description="Glycoside hydrolase 123 catalytic" evidence="1">
    <location>
        <begin position="266"/>
        <end position="426"/>
    </location>
</feature>
<evidence type="ECO:0000313" key="2">
    <source>
        <dbReference type="EMBL" id="GAF77508.1"/>
    </source>
</evidence>
<dbReference type="EMBL" id="BARS01005709">
    <property type="protein sequence ID" value="GAF77508.1"/>
    <property type="molecule type" value="Genomic_DNA"/>
</dbReference>
<dbReference type="InterPro" id="IPR025150">
    <property type="entry name" value="GH123_cat"/>
</dbReference>
<comment type="caution">
    <text evidence="2">The sequence shown here is derived from an EMBL/GenBank/DDBJ whole genome shotgun (WGS) entry which is preliminary data.</text>
</comment>
<protein>
    <recommendedName>
        <fullName evidence="1">Glycoside hydrolase 123 catalytic domain-containing protein</fullName>
    </recommendedName>
</protein>
<reference evidence="2" key="1">
    <citation type="journal article" date="2014" name="Front. Microbiol.">
        <title>High frequency of phylogenetically diverse reductive dehalogenase-homologous genes in deep subseafloor sedimentary metagenomes.</title>
        <authorList>
            <person name="Kawai M."/>
            <person name="Futagami T."/>
            <person name="Toyoda A."/>
            <person name="Takaki Y."/>
            <person name="Nishi S."/>
            <person name="Hori S."/>
            <person name="Arai W."/>
            <person name="Tsubouchi T."/>
            <person name="Morono Y."/>
            <person name="Uchiyama I."/>
            <person name="Ito T."/>
            <person name="Fujiyama A."/>
            <person name="Inagaki F."/>
            <person name="Takami H."/>
        </authorList>
    </citation>
    <scope>NUCLEOTIDE SEQUENCE</scope>
    <source>
        <strain evidence="2">Expedition CK06-06</strain>
    </source>
</reference>
<dbReference type="Pfam" id="PF13320">
    <property type="entry name" value="GH123_cat"/>
    <property type="match status" value="1"/>
</dbReference>
<accession>X0S904</accession>